<dbReference type="AlphaFoldDB" id="A0A2D3WLG5"/>
<evidence type="ECO:0000256" key="1">
    <source>
        <dbReference type="SAM" id="Coils"/>
    </source>
</evidence>
<keyword evidence="1" id="KW-0175">Coiled coil</keyword>
<feature type="coiled-coil region" evidence="1">
    <location>
        <begin position="43"/>
        <end position="70"/>
    </location>
</feature>
<accession>A0A2D3WLG5</accession>
<reference evidence="2 3" key="1">
    <citation type="journal article" date="2017" name="Front. Microbiol.">
        <title>Comparative Genomic Analysis of the Class Epsilonproteobacteria and Proposed Reclassification to Epsilonbacteraeota (phyl. nov.).</title>
        <authorList>
            <person name="Waite D.W."/>
            <person name="Vanwonterghem I."/>
            <person name="Rinke C."/>
            <person name="Parks D.H."/>
            <person name="Zhang Y."/>
            <person name="Takai K."/>
            <person name="Sievert S.M."/>
            <person name="Simon J."/>
            <person name="Campbell B.J."/>
            <person name="Hanson T.E."/>
            <person name="Woyke T."/>
            <person name="Klotz M.G."/>
            <person name="Hugenholtz P."/>
        </authorList>
    </citation>
    <scope>NUCLEOTIDE SEQUENCE [LARGE SCALE GENOMIC DNA]</scope>
    <source>
        <strain evidence="2">UBA12443</strain>
    </source>
</reference>
<gene>
    <name evidence="2" type="ORF">CFH83_05265</name>
</gene>
<evidence type="ECO:0000313" key="2">
    <source>
        <dbReference type="EMBL" id="DAB38564.1"/>
    </source>
</evidence>
<evidence type="ECO:0000313" key="3">
    <source>
        <dbReference type="Proteomes" id="UP000228859"/>
    </source>
</evidence>
<sequence>MVMQELKDKIFQAQSEGDIASLYVLESQAHESFDEDTLMAYYANILDLALERLTNALENLEKLDMNEVQDFATLRALYEYAIEHYSAGSATDASALFEVLGGISNDEEFSIAMSVHRAGCDAKIPFDDFIDEYVDMVATQNGGKFYISTFKKEISQ</sequence>
<organism evidence="2 3">
    <name type="scientific">Sulfuricurvum kujiense</name>
    <dbReference type="NCBI Taxonomy" id="148813"/>
    <lineage>
        <taxon>Bacteria</taxon>
        <taxon>Pseudomonadati</taxon>
        <taxon>Campylobacterota</taxon>
        <taxon>Epsilonproteobacteria</taxon>
        <taxon>Campylobacterales</taxon>
        <taxon>Sulfurimonadaceae</taxon>
        <taxon>Sulfuricurvum</taxon>
    </lineage>
</organism>
<protein>
    <submittedName>
        <fullName evidence="2">Uncharacterized protein</fullName>
    </submittedName>
</protein>
<name>A0A2D3WLG5_9BACT</name>
<dbReference type="Proteomes" id="UP000228859">
    <property type="component" value="Unassembled WGS sequence"/>
</dbReference>
<dbReference type="EMBL" id="DLUI01000073">
    <property type="protein sequence ID" value="DAB38564.1"/>
    <property type="molecule type" value="Genomic_DNA"/>
</dbReference>
<proteinExistence type="predicted"/>
<comment type="caution">
    <text evidence="2">The sequence shown here is derived from an EMBL/GenBank/DDBJ whole genome shotgun (WGS) entry which is preliminary data.</text>
</comment>